<keyword evidence="3" id="KW-1185">Reference proteome</keyword>
<protein>
    <submittedName>
        <fullName evidence="2">Uncharacterized protein</fullName>
    </submittedName>
</protein>
<accession>A0AAE1NMS3</accession>
<evidence type="ECO:0000256" key="1">
    <source>
        <dbReference type="SAM" id="MobiDB-lite"/>
    </source>
</evidence>
<feature type="compositionally biased region" description="Polar residues" evidence="1">
    <location>
        <begin position="71"/>
        <end position="81"/>
    </location>
</feature>
<sequence>MDGNGGKRKDGKWGKEERWEVEVRGRMDGKESLGNNSLCSNHGPLCSNHGPLCSNHDPLCSNYDPLCSKPSVLSTTASTHRQPTSSPASLPSPTQQRRCRC</sequence>
<gene>
    <name evidence="2" type="ORF">Pmani_034301</name>
</gene>
<dbReference type="EMBL" id="JAWZYT010004672">
    <property type="protein sequence ID" value="KAK4292959.1"/>
    <property type="molecule type" value="Genomic_DNA"/>
</dbReference>
<feature type="region of interest" description="Disordered" evidence="1">
    <location>
        <begin position="71"/>
        <end position="101"/>
    </location>
</feature>
<dbReference type="AlphaFoldDB" id="A0AAE1NMS3"/>
<reference evidence="2" key="1">
    <citation type="submission" date="2023-11" db="EMBL/GenBank/DDBJ databases">
        <title>Genome assemblies of two species of porcelain crab, Petrolisthes cinctipes and Petrolisthes manimaculis (Anomura: Porcellanidae).</title>
        <authorList>
            <person name="Angst P."/>
        </authorList>
    </citation>
    <scope>NUCLEOTIDE SEQUENCE</scope>
    <source>
        <strain evidence="2">PB745_02</strain>
        <tissue evidence="2">Gill</tissue>
    </source>
</reference>
<evidence type="ECO:0000313" key="3">
    <source>
        <dbReference type="Proteomes" id="UP001292094"/>
    </source>
</evidence>
<comment type="caution">
    <text evidence="2">The sequence shown here is derived from an EMBL/GenBank/DDBJ whole genome shotgun (WGS) entry which is preliminary data.</text>
</comment>
<organism evidence="2 3">
    <name type="scientific">Petrolisthes manimaculis</name>
    <dbReference type="NCBI Taxonomy" id="1843537"/>
    <lineage>
        <taxon>Eukaryota</taxon>
        <taxon>Metazoa</taxon>
        <taxon>Ecdysozoa</taxon>
        <taxon>Arthropoda</taxon>
        <taxon>Crustacea</taxon>
        <taxon>Multicrustacea</taxon>
        <taxon>Malacostraca</taxon>
        <taxon>Eumalacostraca</taxon>
        <taxon>Eucarida</taxon>
        <taxon>Decapoda</taxon>
        <taxon>Pleocyemata</taxon>
        <taxon>Anomura</taxon>
        <taxon>Galatheoidea</taxon>
        <taxon>Porcellanidae</taxon>
        <taxon>Petrolisthes</taxon>
    </lineage>
</organism>
<proteinExistence type="predicted"/>
<evidence type="ECO:0000313" key="2">
    <source>
        <dbReference type="EMBL" id="KAK4292959.1"/>
    </source>
</evidence>
<name>A0AAE1NMS3_9EUCA</name>
<dbReference type="Proteomes" id="UP001292094">
    <property type="component" value="Unassembled WGS sequence"/>
</dbReference>
<feature type="compositionally biased region" description="Low complexity" evidence="1">
    <location>
        <begin position="82"/>
        <end position="101"/>
    </location>
</feature>